<dbReference type="Proteomes" id="UP000075288">
    <property type="component" value="Unassembled WGS sequence"/>
</dbReference>
<evidence type="ECO:0000313" key="1">
    <source>
        <dbReference type="EMBL" id="KYC59842.1"/>
    </source>
</evidence>
<proteinExistence type="predicted"/>
<dbReference type="EMBL" id="LQYG01000105">
    <property type="protein sequence ID" value="KYC59842.1"/>
    <property type="molecule type" value="Genomic_DNA"/>
</dbReference>
<comment type="caution">
    <text evidence="1">The sequence shown here is derived from an EMBL/GenBank/DDBJ whole genome shotgun (WGS) entry which is preliminary data.</text>
</comment>
<accession>A0A150JRI4</accession>
<dbReference type="PATRIC" id="fig|1398.26.peg.1209"/>
<reference evidence="1 2" key="1">
    <citation type="submission" date="2016-01" db="EMBL/GenBank/DDBJ databases">
        <title>Genome Sequences of Twelve Sporeforming Bacillus Species Isolated from Foods.</title>
        <authorList>
            <person name="Berendsen E.M."/>
            <person name="Wells-Bennik M.H."/>
            <person name="Krawcyk A.O."/>
            <person name="De Jong A."/>
            <person name="Holsappel S."/>
            <person name="Eijlander R.T."/>
            <person name="Kuipers O.P."/>
        </authorList>
    </citation>
    <scope>NUCLEOTIDE SEQUENCE [LARGE SCALE GENOMIC DNA]</scope>
    <source>
        <strain evidence="1 2">B4098</strain>
    </source>
</reference>
<dbReference type="AlphaFoldDB" id="A0A150JRI4"/>
<sequence length="45" mass="5189">MGKNGTRWISKQLPRIRVCRIRYDVKAEKTTAGRIQILKESRGCA</sequence>
<name>A0A150JRI4_HEYCO</name>
<gene>
    <name evidence="1" type="ORF">B4098_1129</name>
</gene>
<evidence type="ECO:0000313" key="2">
    <source>
        <dbReference type="Proteomes" id="UP000075288"/>
    </source>
</evidence>
<protein>
    <submittedName>
        <fullName evidence="1">Uncharacterized protein</fullName>
    </submittedName>
</protein>
<organism evidence="1 2">
    <name type="scientific">Heyndrickxia coagulans</name>
    <name type="common">Weizmannia coagulans</name>
    <dbReference type="NCBI Taxonomy" id="1398"/>
    <lineage>
        <taxon>Bacteria</taxon>
        <taxon>Bacillati</taxon>
        <taxon>Bacillota</taxon>
        <taxon>Bacilli</taxon>
        <taxon>Bacillales</taxon>
        <taxon>Bacillaceae</taxon>
        <taxon>Heyndrickxia</taxon>
    </lineage>
</organism>